<protein>
    <submittedName>
        <fullName evidence="2">Uncharacterized protein</fullName>
    </submittedName>
</protein>
<organism evidence="2 3">
    <name type="scientific">Pleuronectes platessa</name>
    <name type="common">European plaice</name>
    <dbReference type="NCBI Taxonomy" id="8262"/>
    <lineage>
        <taxon>Eukaryota</taxon>
        <taxon>Metazoa</taxon>
        <taxon>Chordata</taxon>
        <taxon>Craniata</taxon>
        <taxon>Vertebrata</taxon>
        <taxon>Euteleostomi</taxon>
        <taxon>Actinopterygii</taxon>
        <taxon>Neopterygii</taxon>
        <taxon>Teleostei</taxon>
        <taxon>Neoteleostei</taxon>
        <taxon>Acanthomorphata</taxon>
        <taxon>Carangaria</taxon>
        <taxon>Pleuronectiformes</taxon>
        <taxon>Pleuronectoidei</taxon>
        <taxon>Pleuronectidae</taxon>
        <taxon>Pleuronectes</taxon>
    </lineage>
</organism>
<comment type="caution">
    <text evidence="2">The sequence shown here is derived from an EMBL/GenBank/DDBJ whole genome shotgun (WGS) entry which is preliminary data.</text>
</comment>
<sequence>MWSQSKSGSSELVLLETERAIVPQNHAIWETGNPMIRVFVNLNLIYSDLFSESHTAADIYANLSNDRDNVPRNRASKSMDMVADESNAGSHGQRNSTSSSDFPPSQI</sequence>
<dbReference type="AlphaFoldDB" id="A0A9N7VHC5"/>
<evidence type="ECO:0000313" key="3">
    <source>
        <dbReference type="Proteomes" id="UP001153269"/>
    </source>
</evidence>
<evidence type="ECO:0000256" key="1">
    <source>
        <dbReference type="SAM" id="MobiDB-lite"/>
    </source>
</evidence>
<name>A0A9N7VHC5_PLEPL</name>
<dbReference type="EMBL" id="CADEAL010004145">
    <property type="protein sequence ID" value="CAB1452812.1"/>
    <property type="molecule type" value="Genomic_DNA"/>
</dbReference>
<evidence type="ECO:0000313" key="2">
    <source>
        <dbReference type="EMBL" id="CAB1452812.1"/>
    </source>
</evidence>
<feature type="region of interest" description="Disordered" evidence="1">
    <location>
        <begin position="65"/>
        <end position="107"/>
    </location>
</feature>
<accession>A0A9N7VHC5</accession>
<keyword evidence="3" id="KW-1185">Reference proteome</keyword>
<dbReference type="Proteomes" id="UP001153269">
    <property type="component" value="Unassembled WGS sequence"/>
</dbReference>
<reference evidence="2" key="1">
    <citation type="submission" date="2020-03" db="EMBL/GenBank/DDBJ databases">
        <authorList>
            <person name="Weist P."/>
        </authorList>
    </citation>
    <scope>NUCLEOTIDE SEQUENCE</scope>
</reference>
<gene>
    <name evidence="2" type="ORF">PLEPLA_LOCUS40562</name>
</gene>
<proteinExistence type="predicted"/>
<feature type="compositionally biased region" description="Polar residues" evidence="1">
    <location>
        <begin position="87"/>
        <end position="107"/>
    </location>
</feature>